<organism evidence="1 2">
    <name type="scientific">Elysia crispata</name>
    <name type="common">lettuce slug</name>
    <dbReference type="NCBI Taxonomy" id="231223"/>
    <lineage>
        <taxon>Eukaryota</taxon>
        <taxon>Metazoa</taxon>
        <taxon>Spiralia</taxon>
        <taxon>Lophotrochozoa</taxon>
        <taxon>Mollusca</taxon>
        <taxon>Gastropoda</taxon>
        <taxon>Heterobranchia</taxon>
        <taxon>Euthyneura</taxon>
        <taxon>Panpulmonata</taxon>
        <taxon>Sacoglossa</taxon>
        <taxon>Placobranchoidea</taxon>
        <taxon>Plakobranchidae</taxon>
        <taxon>Elysia</taxon>
    </lineage>
</organism>
<sequence length="205" mass="23174">MTLYMTSHFRAAEAMGVFGKGNMTNDLGEVDTSRWCGMLLLSTSNKRFIHNKREQVENNERKIQKSLGQHDFPQGQTTRMFTRITKRATRRDGLETTQARHAIPQFLDIGIGGSHSPPTPTERYPAHLADRMDIWCRKYEGYPGAASITGTVNGMLRRSLLRAVRAVDSDPTVHAKTGGNGFLRAKIDINKTRLKEREPEDESDR</sequence>
<reference evidence="1" key="1">
    <citation type="journal article" date="2023" name="G3 (Bethesda)">
        <title>A reference genome for the long-term kleptoplast-retaining sea slug Elysia crispata morphotype clarki.</title>
        <authorList>
            <person name="Eastman K.E."/>
            <person name="Pendleton A.L."/>
            <person name="Shaikh M.A."/>
            <person name="Suttiyut T."/>
            <person name="Ogas R."/>
            <person name="Tomko P."/>
            <person name="Gavelis G."/>
            <person name="Widhalm J.R."/>
            <person name="Wisecaver J.H."/>
        </authorList>
    </citation>
    <scope>NUCLEOTIDE SEQUENCE</scope>
    <source>
        <strain evidence="1">ECLA1</strain>
    </source>
</reference>
<gene>
    <name evidence="1" type="ORF">RRG08_054369</name>
</gene>
<proteinExistence type="predicted"/>
<dbReference type="EMBL" id="JAWDGP010000590">
    <property type="protein sequence ID" value="KAK3799243.1"/>
    <property type="molecule type" value="Genomic_DNA"/>
</dbReference>
<name>A0AAE1EAV1_9GAST</name>
<evidence type="ECO:0000313" key="1">
    <source>
        <dbReference type="EMBL" id="KAK3799243.1"/>
    </source>
</evidence>
<protein>
    <submittedName>
        <fullName evidence="1">Uncharacterized protein</fullName>
    </submittedName>
</protein>
<evidence type="ECO:0000313" key="2">
    <source>
        <dbReference type="Proteomes" id="UP001283361"/>
    </source>
</evidence>
<comment type="caution">
    <text evidence="1">The sequence shown here is derived from an EMBL/GenBank/DDBJ whole genome shotgun (WGS) entry which is preliminary data.</text>
</comment>
<dbReference type="AlphaFoldDB" id="A0AAE1EAV1"/>
<keyword evidence="2" id="KW-1185">Reference proteome</keyword>
<accession>A0AAE1EAV1</accession>
<dbReference type="Proteomes" id="UP001283361">
    <property type="component" value="Unassembled WGS sequence"/>
</dbReference>